<dbReference type="AlphaFoldDB" id="A0A1G7GK18"/>
<sequence>MSISFQKSIWCFLAIWAIVHGSLPCLAQIRYFQPASVQGVQGAVVPIPSAVQDSIVTDTVFQVLSKEGYPIRYYKKIRTSVCFDNKCRLLKCTLYWNITGRYLGFELEKREYLSKARHKPFKRKEYVRLHAILSDPFSRLSVLSYGELAPRVEPRVEPWVEPRVSNGKDEVDAVTSATAANILDDVVPGAAYTTYKMWHVVYGPSQEEVRDLTIRSLSSDLILKILDSPDPGDKTWALSHIRGHVRPTPQLRERVFSYINNNQYNLAERAINALDGQDLDSDTIQVLLTGKLAQGSYAIRKLILGKLAQASHLNRQAIADLKPILRGTNPELTNNVLDLFTSHRITDDDVSQEVAALLTNQNNFVARNAYKYLMALPVKNQYVAGQLESYQKAHQQN</sequence>
<organism evidence="1 2">
    <name type="scientific">Dyadobacter soli</name>
    <dbReference type="NCBI Taxonomy" id="659014"/>
    <lineage>
        <taxon>Bacteria</taxon>
        <taxon>Pseudomonadati</taxon>
        <taxon>Bacteroidota</taxon>
        <taxon>Cytophagia</taxon>
        <taxon>Cytophagales</taxon>
        <taxon>Spirosomataceae</taxon>
        <taxon>Dyadobacter</taxon>
    </lineage>
</organism>
<evidence type="ECO:0000313" key="1">
    <source>
        <dbReference type="EMBL" id="SDE88508.1"/>
    </source>
</evidence>
<name>A0A1G7GK18_9BACT</name>
<dbReference type="Proteomes" id="UP000198748">
    <property type="component" value="Unassembled WGS sequence"/>
</dbReference>
<dbReference type="STRING" id="659014.SAMN04487996_107282"/>
<reference evidence="2" key="1">
    <citation type="submission" date="2016-10" db="EMBL/GenBank/DDBJ databases">
        <authorList>
            <person name="Varghese N."/>
            <person name="Submissions S."/>
        </authorList>
    </citation>
    <scope>NUCLEOTIDE SEQUENCE [LARGE SCALE GENOMIC DNA]</scope>
    <source>
        <strain evidence="2">DSM 25329</strain>
    </source>
</reference>
<gene>
    <name evidence="1" type="ORF">SAMN04487996_107282</name>
</gene>
<dbReference type="EMBL" id="FNAN01000007">
    <property type="protein sequence ID" value="SDE88508.1"/>
    <property type="molecule type" value="Genomic_DNA"/>
</dbReference>
<keyword evidence="2" id="KW-1185">Reference proteome</keyword>
<proteinExistence type="predicted"/>
<accession>A0A1G7GK18</accession>
<evidence type="ECO:0000313" key="2">
    <source>
        <dbReference type="Proteomes" id="UP000198748"/>
    </source>
</evidence>
<protein>
    <submittedName>
        <fullName evidence="1">Uncharacterized protein</fullName>
    </submittedName>
</protein>